<evidence type="ECO:0000259" key="2">
    <source>
        <dbReference type="PROSITE" id="PS50110"/>
    </source>
</evidence>
<keyword evidence="1" id="KW-0597">Phosphoprotein</keyword>
<dbReference type="GO" id="GO:0000160">
    <property type="term" value="P:phosphorelay signal transduction system"/>
    <property type="evidence" value="ECO:0007669"/>
    <property type="project" value="InterPro"/>
</dbReference>
<sequence>MINILWVDDEIDLLKPHMLFLATKGYEVIPSTDGQEALELLEQNIVDIVFLDENMPGLSGLDTLMLIKDKYPSLPIIMITKSEEEHIMEQAIGSKISDYLIKPVNPNQILLALKKHLEAKKLVSETSTLNYQQQFREISMRLMDRLDSKQWTEIYKKLIFWELELATSQDESIFEILRQQKDEANTLFCRFYEKNYESWLKNQQEDKPLLSHTVLKEKLFPLLKENKAPTFLIVIDNFRFDQWKAIQTMVEEYYRVDNEDIYFSIIPTTTQYARNSMFAGLMPAEIEKKYPSLWVNEDKEGNKNQNEHELLQENLKRFGFNLKTTYHKVLNVQYGKRMIDILPNMLNNDLNVIVYNFIDMLSHARTENDLVRELAEDEKAYRSVTQTWFSHSALMDVLKYLSDKKVNIIITTDHGSVRVDRPVKVKGDKGVSTNLRYKVGRLLDYNPKEVLEVKDCTQIFLPKLAITSPYIFTRSNDFFAYPNNYNQYVQYYMNTFQHGGISMEEIMIPFITIKNR</sequence>
<dbReference type="SMART" id="SM00448">
    <property type="entry name" value="REC"/>
    <property type="match status" value="1"/>
</dbReference>
<dbReference type="EMBL" id="VSSQ01000309">
    <property type="protein sequence ID" value="MPL90617.1"/>
    <property type="molecule type" value="Genomic_DNA"/>
</dbReference>
<dbReference type="PROSITE" id="PS50110">
    <property type="entry name" value="RESPONSE_REGULATORY"/>
    <property type="match status" value="1"/>
</dbReference>
<gene>
    <name evidence="3" type="primary">rssB_19</name>
    <name evidence="3" type="ORF">SDC9_36671</name>
</gene>
<evidence type="ECO:0000256" key="1">
    <source>
        <dbReference type="ARBA" id="ARBA00022553"/>
    </source>
</evidence>
<protein>
    <submittedName>
        <fullName evidence="3">Regulator of RpoS</fullName>
    </submittedName>
</protein>
<dbReference type="InterPro" id="IPR001789">
    <property type="entry name" value="Sig_transdc_resp-reg_receiver"/>
</dbReference>
<dbReference type="InterPro" id="IPR017850">
    <property type="entry name" value="Alkaline_phosphatase_core_sf"/>
</dbReference>
<dbReference type="Pfam" id="PF00072">
    <property type="entry name" value="Response_reg"/>
    <property type="match status" value="1"/>
</dbReference>
<dbReference type="AlphaFoldDB" id="A0A644VHA0"/>
<dbReference type="InterPro" id="IPR011006">
    <property type="entry name" value="CheY-like_superfamily"/>
</dbReference>
<organism evidence="3">
    <name type="scientific">bioreactor metagenome</name>
    <dbReference type="NCBI Taxonomy" id="1076179"/>
    <lineage>
        <taxon>unclassified sequences</taxon>
        <taxon>metagenomes</taxon>
        <taxon>ecological metagenomes</taxon>
    </lineage>
</organism>
<dbReference type="Gene3D" id="3.40.50.2300">
    <property type="match status" value="1"/>
</dbReference>
<dbReference type="Gene3D" id="3.40.720.10">
    <property type="entry name" value="Alkaline Phosphatase, subunit A"/>
    <property type="match status" value="1"/>
</dbReference>
<feature type="domain" description="Response regulatory" evidence="2">
    <location>
        <begin position="3"/>
        <end position="117"/>
    </location>
</feature>
<proteinExistence type="predicted"/>
<evidence type="ECO:0000313" key="3">
    <source>
        <dbReference type="EMBL" id="MPL90617.1"/>
    </source>
</evidence>
<reference evidence="3" key="1">
    <citation type="submission" date="2019-08" db="EMBL/GenBank/DDBJ databases">
        <authorList>
            <person name="Kucharzyk K."/>
            <person name="Murdoch R.W."/>
            <person name="Higgins S."/>
            <person name="Loffler F."/>
        </authorList>
    </citation>
    <scope>NUCLEOTIDE SEQUENCE</scope>
</reference>
<comment type="caution">
    <text evidence="3">The sequence shown here is derived from an EMBL/GenBank/DDBJ whole genome shotgun (WGS) entry which is preliminary data.</text>
</comment>
<dbReference type="InterPro" id="IPR050595">
    <property type="entry name" value="Bact_response_regulator"/>
</dbReference>
<dbReference type="SUPFAM" id="SSF52172">
    <property type="entry name" value="CheY-like"/>
    <property type="match status" value="1"/>
</dbReference>
<dbReference type="PANTHER" id="PTHR44591:SF3">
    <property type="entry name" value="RESPONSE REGULATORY DOMAIN-CONTAINING PROTEIN"/>
    <property type="match status" value="1"/>
</dbReference>
<dbReference type="Pfam" id="PF08665">
    <property type="entry name" value="PglZ"/>
    <property type="match status" value="1"/>
</dbReference>
<dbReference type="CDD" id="cd00156">
    <property type="entry name" value="REC"/>
    <property type="match status" value="1"/>
</dbReference>
<dbReference type="PANTHER" id="PTHR44591">
    <property type="entry name" value="STRESS RESPONSE REGULATOR PROTEIN 1"/>
    <property type="match status" value="1"/>
</dbReference>
<dbReference type="SUPFAM" id="SSF53649">
    <property type="entry name" value="Alkaline phosphatase-like"/>
    <property type="match status" value="1"/>
</dbReference>
<accession>A0A644VHA0</accession>
<name>A0A644VHA0_9ZZZZ</name>